<evidence type="ECO:0000313" key="1">
    <source>
        <dbReference type="EMBL" id="KAJ9127051.1"/>
    </source>
</evidence>
<organism evidence="1 2">
    <name type="scientific">Naganishia onofrii</name>
    <dbReference type="NCBI Taxonomy" id="1851511"/>
    <lineage>
        <taxon>Eukaryota</taxon>
        <taxon>Fungi</taxon>
        <taxon>Dikarya</taxon>
        <taxon>Basidiomycota</taxon>
        <taxon>Agaricomycotina</taxon>
        <taxon>Tremellomycetes</taxon>
        <taxon>Filobasidiales</taxon>
        <taxon>Filobasidiaceae</taxon>
        <taxon>Naganishia</taxon>
    </lineage>
</organism>
<reference evidence="1" key="1">
    <citation type="submission" date="2023-04" db="EMBL/GenBank/DDBJ databases">
        <title>Draft Genome sequencing of Naganishia species isolated from polar environments using Oxford Nanopore Technology.</title>
        <authorList>
            <person name="Leo P."/>
            <person name="Venkateswaran K."/>
        </authorList>
    </citation>
    <scope>NUCLEOTIDE SEQUENCE</scope>
    <source>
        <strain evidence="1">DBVPG 5303</strain>
    </source>
</reference>
<comment type="caution">
    <text evidence="1">The sequence shown here is derived from an EMBL/GenBank/DDBJ whole genome shotgun (WGS) entry which is preliminary data.</text>
</comment>
<evidence type="ECO:0000313" key="2">
    <source>
        <dbReference type="Proteomes" id="UP001234202"/>
    </source>
</evidence>
<protein>
    <submittedName>
        <fullName evidence="1">Uncharacterized protein</fullName>
    </submittedName>
</protein>
<dbReference type="EMBL" id="JASBWV010000003">
    <property type="protein sequence ID" value="KAJ9127051.1"/>
    <property type="molecule type" value="Genomic_DNA"/>
</dbReference>
<proteinExistence type="predicted"/>
<keyword evidence="2" id="KW-1185">Reference proteome</keyword>
<name>A0ACC2XUK7_9TREE</name>
<sequence>MSLTNGSRVTAKSARTGTVHGQTQSARTGGGWGDVWDSSSDPEDNVSSRRARDTNNSQSVRNTTAIPVPTPPTRSDAAKFRLDEPANIQPIRSSSYTHISPPSPSSYGPRADWTVLDEKEITEAEKIYEAERQKRLQPSDNHAQDSNTPSSPYAGTSPMTNVTGISASSSGRTFGSGVAGLSKSFISIALGNTASHASREQSSKGKEKEQEDRPTLPQRVLSTSSKRRACGRDAIRPDIDEILRDPMHILKDPTIFPNFTPSGSSIPVDPAPKTPINPQGADICYSSVMPHNDQHTTAFANIPKRTRSIRSERRREKFAKVLCGKGRDRGGSVDSAELRRMSWSGIPEEFRHIAWQMLLNYLPLPSQPRLTTLARKRKEYAQLVEQAFGRGMTPMDAQSLERILYVRAMRNPASGYVQGINDLVTPFFEVFLACDPELFDVTHLPGTVLAAIEADCFWCLSKLLDGIQDNYITAQPGIHRLVRRMAELVKRIDPPLALHLEEQGVEFMQFAFRWMNCLLMREISVKCTIRMWDTYLAEGTDAFSQFHLYVCSAFLVKWSDRLKDMDFQEIIMFLQCLPTQDWQDHDIELLLSEAFVLKSVWQGAENHFTGKSVSG</sequence>
<accession>A0ACC2XUK7</accession>
<gene>
    <name evidence="1" type="ORF">QFC24_001283</name>
</gene>
<dbReference type="Proteomes" id="UP001234202">
    <property type="component" value="Unassembled WGS sequence"/>
</dbReference>